<dbReference type="GeneID" id="78317051"/>
<keyword evidence="4" id="KW-1185">Reference proteome</keyword>
<evidence type="ECO:0000313" key="4">
    <source>
        <dbReference type="Proteomes" id="UP000190423"/>
    </source>
</evidence>
<evidence type="ECO:0000256" key="1">
    <source>
        <dbReference type="SAM" id="Phobius"/>
    </source>
</evidence>
<reference evidence="3 4" key="1">
    <citation type="submission" date="2017-02" db="EMBL/GenBank/DDBJ databases">
        <authorList>
            <person name="Peterson S.W."/>
        </authorList>
    </citation>
    <scope>NUCLEOTIDE SEQUENCE [LARGE SCALE GENOMIC DNA]</scope>
    <source>
        <strain evidence="3 4">ATCC BAA-908</strain>
    </source>
</reference>
<organism evidence="3 4">
    <name type="scientific">Treponema porcinum</name>
    <dbReference type="NCBI Taxonomy" id="261392"/>
    <lineage>
        <taxon>Bacteria</taxon>
        <taxon>Pseudomonadati</taxon>
        <taxon>Spirochaetota</taxon>
        <taxon>Spirochaetia</taxon>
        <taxon>Spirochaetales</taxon>
        <taxon>Treponemataceae</taxon>
        <taxon>Treponema</taxon>
    </lineage>
</organism>
<dbReference type="InterPro" id="IPR019287">
    <property type="entry name" value="Hday_junct_resolvase-rel_dom"/>
</dbReference>
<feature type="domain" description="Holliday junction resolvase-related" evidence="2">
    <location>
        <begin position="51"/>
        <end position="150"/>
    </location>
</feature>
<keyword evidence="1" id="KW-1133">Transmembrane helix</keyword>
<dbReference type="RefSeq" id="WP_078933669.1">
    <property type="nucleotide sequence ID" value="NZ_FUWG01000013.1"/>
</dbReference>
<keyword evidence="3" id="KW-0378">Hydrolase</keyword>
<keyword evidence="3" id="KW-0540">Nuclease</keyword>
<feature type="transmembrane region" description="Helical" evidence="1">
    <location>
        <begin position="12"/>
        <end position="38"/>
    </location>
</feature>
<sequence length="151" mass="16616">MLSIFDRICAFFSSAIAFLPDAALIVLIPAVLALVFFAGRLTGMLAERNALHKQLKEGRKDAVKRSRAVIGGQMAEQIAPFLPDFPCNPADVRFIGKPVDFIAFPGMAEGKCIEEIVLVEVKTGTSQLSEREKEIKSAAEKGNVRYVEYRI</sequence>
<dbReference type="Pfam" id="PF10107">
    <property type="entry name" value="Endonuc_Holl"/>
    <property type="match status" value="1"/>
</dbReference>
<dbReference type="EMBL" id="FUWG01000013">
    <property type="protein sequence ID" value="SJZ59574.1"/>
    <property type="molecule type" value="Genomic_DNA"/>
</dbReference>
<evidence type="ECO:0000313" key="3">
    <source>
        <dbReference type="EMBL" id="SJZ59574.1"/>
    </source>
</evidence>
<name>A0A1T4LYM8_TREPO</name>
<dbReference type="GO" id="GO:0004519">
    <property type="term" value="F:endonuclease activity"/>
    <property type="evidence" value="ECO:0007669"/>
    <property type="project" value="UniProtKB-KW"/>
</dbReference>
<dbReference type="Proteomes" id="UP000190423">
    <property type="component" value="Unassembled WGS sequence"/>
</dbReference>
<gene>
    <name evidence="3" type="ORF">SAMN02745149_01770</name>
</gene>
<proteinExistence type="predicted"/>
<dbReference type="AlphaFoldDB" id="A0A1T4LYM8"/>
<evidence type="ECO:0000259" key="2">
    <source>
        <dbReference type="Pfam" id="PF10107"/>
    </source>
</evidence>
<accession>A0A1T4LYM8</accession>
<dbReference type="STRING" id="261392.SAMN02745149_01770"/>
<keyword evidence="1" id="KW-0812">Transmembrane</keyword>
<keyword evidence="1" id="KW-0472">Membrane</keyword>
<protein>
    <submittedName>
        <fullName evidence="3">Endonuclease related to Holliday junction resolvase</fullName>
    </submittedName>
</protein>
<dbReference type="OrthoDB" id="37460at2"/>
<keyword evidence="3" id="KW-0255">Endonuclease</keyword>